<sequence length="280" mass="32401">MSNYDSDKSEKKTLFIANLPIEALEKHVREVFEPYGTILTAFIVNTRGTVRSRGIAFVEFEKHEQAEAAMAATNGMKFWENQIRVQWAKPLPPEERERKQRLVQRKQPQDMNGMSSSQMAMNSPREMSYRDNPRDSFHDGYHESYNEPYHDSERVINDYRSDSKPPPIMLNQQNAQPPSRPQTPVLNRASTPIQNRAQTPVQNRASTPMRAETPRPSQNSQQPNTEIVEPQPDNLIDIPFQNDNFVRKDIKEIVLQLKSREEFLARILGKRSNRAIDSIL</sequence>
<dbReference type="Gene3D" id="3.30.70.330">
    <property type="match status" value="1"/>
</dbReference>
<evidence type="ECO:0000313" key="5">
    <source>
        <dbReference type="Proteomes" id="UP000001542"/>
    </source>
</evidence>
<dbReference type="VEuPathDB" id="TrichDB:TVAGG3_0376600"/>
<dbReference type="KEGG" id="tva:4774624"/>
<dbReference type="AlphaFoldDB" id="A2DSN3"/>
<evidence type="ECO:0000256" key="2">
    <source>
        <dbReference type="SAM" id="MobiDB-lite"/>
    </source>
</evidence>
<evidence type="ECO:0000256" key="1">
    <source>
        <dbReference type="PROSITE-ProRule" id="PRU00176"/>
    </source>
</evidence>
<dbReference type="SMART" id="SM00360">
    <property type="entry name" value="RRM"/>
    <property type="match status" value="1"/>
</dbReference>
<protein>
    <recommendedName>
        <fullName evidence="3">RRM domain-containing protein</fullName>
    </recommendedName>
</protein>
<keyword evidence="1" id="KW-0694">RNA-binding</keyword>
<dbReference type="InterPro" id="IPR035979">
    <property type="entry name" value="RBD_domain_sf"/>
</dbReference>
<dbReference type="SUPFAM" id="SSF54928">
    <property type="entry name" value="RNA-binding domain, RBD"/>
    <property type="match status" value="1"/>
</dbReference>
<dbReference type="Proteomes" id="UP000001542">
    <property type="component" value="Unassembled WGS sequence"/>
</dbReference>
<dbReference type="InterPro" id="IPR050441">
    <property type="entry name" value="RBM"/>
</dbReference>
<dbReference type="PROSITE" id="PS50102">
    <property type="entry name" value="RRM"/>
    <property type="match status" value="1"/>
</dbReference>
<dbReference type="InterPro" id="IPR000504">
    <property type="entry name" value="RRM_dom"/>
</dbReference>
<dbReference type="RefSeq" id="XP_001328836.1">
    <property type="nucleotide sequence ID" value="XM_001328801.1"/>
</dbReference>
<gene>
    <name evidence="4" type="ORF">TVAG_434500</name>
</gene>
<feature type="compositionally biased region" description="Basic and acidic residues" evidence="2">
    <location>
        <begin position="127"/>
        <end position="163"/>
    </location>
</feature>
<dbReference type="InParanoid" id="A2DSN3"/>
<dbReference type="GO" id="GO:0048026">
    <property type="term" value="P:positive regulation of mRNA splicing, via spliceosome"/>
    <property type="evidence" value="ECO:0000318"/>
    <property type="project" value="GO_Central"/>
</dbReference>
<dbReference type="EMBL" id="DS113240">
    <property type="protein sequence ID" value="EAY16613.1"/>
    <property type="molecule type" value="Genomic_DNA"/>
</dbReference>
<dbReference type="STRING" id="5722.A2DSN3"/>
<feature type="domain" description="RRM" evidence="3">
    <location>
        <begin position="12"/>
        <end position="90"/>
    </location>
</feature>
<keyword evidence="5" id="KW-1185">Reference proteome</keyword>
<dbReference type="InterPro" id="IPR012677">
    <property type="entry name" value="Nucleotide-bd_a/b_plait_sf"/>
</dbReference>
<organism evidence="4 5">
    <name type="scientific">Trichomonas vaginalis (strain ATCC PRA-98 / G3)</name>
    <dbReference type="NCBI Taxonomy" id="412133"/>
    <lineage>
        <taxon>Eukaryota</taxon>
        <taxon>Metamonada</taxon>
        <taxon>Parabasalia</taxon>
        <taxon>Trichomonadida</taxon>
        <taxon>Trichomonadidae</taxon>
        <taxon>Trichomonas</taxon>
    </lineage>
</organism>
<proteinExistence type="predicted"/>
<evidence type="ECO:0000259" key="3">
    <source>
        <dbReference type="PROSITE" id="PS50102"/>
    </source>
</evidence>
<feature type="region of interest" description="Disordered" evidence="2">
    <location>
        <begin position="89"/>
        <end position="231"/>
    </location>
</feature>
<evidence type="ECO:0000313" key="4">
    <source>
        <dbReference type="EMBL" id="EAY16613.1"/>
    </source>
</evidence>
<dbReference type="GO" id="GO:0005681">
    <property type="term" value="C:spliceosomal complex"/>
    <property type="evidence" value="ECO:0000318"/>
    <property type="project" value="GO_Central"/>
</dbReference>
<dbReference type="CDD" id="cd00590">
    <property type="entry name" value="RRM_SF"/>
    <property type="match status" value="1"/>
</dbReference>
<reference evidence="4" key="1">
    <citation type="submission" date="2006-10" db="EMBL/GenBank/DDBJ databases">
        <authorList>
            <person name="Amadeo P."/>
            <person name="Zhao Q."/>
            <person name="Wortman J."/>
            <person name="Fraser-Liggett C."/>
            <person name="Carlton J."/>
        </authorList>
    </citation>
    <scope>NUCLEOTIDE SEQUENCE</scope>
    <source>
        <strain evidence="4">G3</strain>
    </source>
</reference>
<feature type="compositionally biased region" description="Polar residues" evidence="2">
    <location>
        <begin position="109"/>
        <end position="121"/>
    </location>
</feature>
<reference evidence="4" key="2">
    <citation type="journal article" date="2007" name="Science">
        <title>Draft genome sequence of the sexually transmitted pathogen Trichomonas vaginalis.</title>
        <authorList>
            <person name="Carlton J.M."/>
            <person name="Hirt R.P."/>
            <person name="Silva J.C."/>
            <person name="Delcher A.L."/>
            <person name="Schatz M."/>
            <person name="Zhao Q."/>
            <person name="Wortman J.R."/>
            <person name="Bidwell S.L."/>
            <person name="Alsmark U.C.M."/>
            <person name="Besteiro S."/>
            <person name="Sicheritz-Ponten T."/>
            <person name="Noel C.J."/>
            <person name="Dacks J.B."/>
            <person name="Foster P.G."/>
            <person name="Simillion C."/>
            <person name="Van de Peer Y."/>
            <person name="Miranda-Saavedra D."/>
            <person name="Barton G.J."/>
            <person name="Westrop G.D."/>
            <person name="Mueller S."/>
            <person name="Dessi D."/>
            <person name="Fiori P.L."/>
            <person name="Ren Q."/>
            <person name="Paulsen I."/>
            <person name="Zhang H."/>
            <person name="Bastida-Corcuera F.D."/>
            <person name="Simoes-Barbosa A."/>
            <person name="Brown M.T."/>
            <person name="Hayes R.D."/>
            <person name="Mukherjee M."/>
            <person name="Okumura C.Y."/>
            <person name="Schneider R."/>
            <person name="Smith A.J."/>
            <person name="Vanacova S."/>
            <person name="Villalvazo M."/>
            <person name="Haas B.J."/>
            <person name="Pertea M."/>
            <person name="Feldblyum T.V."/>
            <person name="Utterback T.R."/>
            <person name="Shu C.L."/>
            <person name="Osoegawa K."/>
            <person name="de Jong P.J."/>
            <person name="Hrdy I."/>
            <person name="Horvathova L."/>
            <person name="Zubacova Z."/>
            <person name="Dolezal P."/>
            <person name="Malik S.B."/>
            <person name="Logsdon J.M. Jr."/>
            <person name="Henze K."/>
            <person name="Gupta A."/>
            <person name="Wang C.C."/>
            <person name="Dunne R.L."/>
            <person name="Upcroft J.A."/>
            <person name="Upcroft P."/>
            <person name="White O."/>
            <person name="Salzberg S.L."/>
            <person name="Tang P."/>
            <person name="Chiu C.-H."/>
            <person name="Lee Y.-S."/>
            <person name="Embley T.M."/>
            <person name="Coombs G.H."/>
            <person name="Mottram J.C."/>
            <person name="Tachezy J."/>
            <person name="Fraser-Liggett C.M."/>
            <person name="Johnson P.J."/>
        </authorList>
    </citation>
    <scope>NUCLEOTIDE SEQUENCE [LARGE SCALE GENOMIC DNA]</scope>
    <source>
        <strain evidence="4">G3</strain>
    </source>
</reference>
<feature type="compositionally biased region" description="Polar residues" evidence="2">
    <location>
        <begin position="215"/>
        <end position="225"/>
    </location>
</feature>
<dbReference type="eggNOG" id="KOG0118">
    <property type="taxonomic scope" value="Eukaryota"/>
</dbReference>
<dbReference type="PANTHER" id="PTHR48034">
    <property type="entry name" value="TRANSFORMER-2 SEX-DETERMINING PROTEIN-RELATED"/>
    <property type="match status" value="1"/>
</dbReference>
<accession>A2DSN3</accession>
<dbReference type="VEuPathDB" id="TrichDB:TVAG_434500"/>
<dbReference type="GO" id="GO:0003723">
    <property type="term" value="F:RNA binding"/>
    <property type="evidence" value="ECO:0000318"/>
    <property type="project" value="GO_Central"/>
</dbReference>
<dbReference type="Pfam" id="PF00076">
    <property type="entry name" value="RRM_1"/>
    <property type="match status" value="1"/>
</dbReference>
<feature type="compositionally biased region" description="Polar residues" evidence="2">
    <location>
        <begin position="170"/>
        <end position="206"/>
    </location>
</feature>
<name>A2DSN3_TRIV3</name>
<dbReference type="OrthoDB" id="439808at2759"/>